<proteinExistence type="predicted"/>
<dbReference type="EMBL" id="QENY01000005">
    <property type="protein sequence ID" value="PVX56963.1"/>
    <property type="molecule type" value="Genomic_DNA"/>
</dbReference>
<dbReference type="Proteomes" id="UP000245870">
    <property type="component" value="Unassembled WGS sequence"/>
</dbReference>
<comment type="caution">
    <text evidence="1">The sequence shown here is derived from an EMBL/GenBank/DDBJ whole genome shotgun (WGS) entry which is preliminary data.</text>
</comment>
<accession>A0A2U0UH57</accession>
<keyword evidence="2" id="KW-1185">Reference proteome</keyword>
<organism evidence="1 2">
    <name type="scientific">Hallella colorans</name>
    <dbReference type="NCBI Taxonomy" id="1703337"/>
    <lineage>
        <taxon>Bacteria</taxon>
        <taxon>Pseudomonadati</taxon>
        <taxon>Bacteroidota</taxon>
        <taxon>Bacteroidia</taxon>
        <taxon>Bacteroidales</taxon>
        <taxon>Prevotellaceae</taxon>
        <taxon>Hallella</taxon>
    </lineage>
</organism>
<reference evidence="1 2" key="1">
    <citation type="submission" date="2018-05" db="EMBL/GenBank/DDBJ databases">
        <title>Genomic Encyclopedia of Type Strains, Phase IV (KMG-IV): sequencing the most valuable type-strain genomes for metagenomic binning, comparative biology and taxonomic classification.</title>
        <authorList>
            <person name="Goeker M."/>
        </authorList>
    </citation>
    <scope>NUCLEOTIDE SEQUENCE [LARGE SCALE GENOMIC DNA]</scope>
    <source>
        <strain evidence="1 2">DSM 100333</strain>
    </source>
</reference>
<name>A0A2U0UH57_9BACT</name>
<sequence length="160" mass="17761">MNIDLKNNYILSGCALTLLVLCALSLHRPAQFQREQAAREAVVKRRLLTIKAAEERYKCQNTVYTGSFDKLVEAKLIADSTKIIPFSDNKPFSLEATTIIGKSGKQIPLMECSASYKDYLNGLDDDAIAEITEKANAMGRFPGLKIGDINEPNDNAPNWH</sequence>
<evidence type="ECO:0000313" key="1">
    <source>
        <dbReference type="EMBL" id="PVX56963.1"/>
    </source>
</evidence>
<gene>
    <name evidence="1" type="ORF">C7379_10584</name>
</gene>
<dbReference type="AlphaFoldDB" id="A0A2U0UH57"/>
<protein>
    <submittedName>
        <fullName evidence="1">Uncharacterized protein</fullName>
    </submittedName>
</protein>
<evidence type="ECO:0000313" key="2">
    <source>
        <dbReference type="Proteomes" id="UP000245870"/>
    </source>
</evidence>
<dbReference type="RefSeq" id="WP_207773388.1">
    <property type="nucleotide sequence ID" value="NZ_CAMQYP010000028.1"/>
</dbReference>